<keyword evidence="1" id="KW-0238">DNA-binding</keyword>
<dbReference type="GO" id="GO:0003677">
    <property type="term" value="F:DNA binding"/>
    <property type="evidence" value="ECO:0007669"/>
    <property type="project" value="UniProtKB-UniRule"/>
</dbReference>
<dbReference type="InterPro" id="IPR007159">
    <property type="entry name" value="SpoVT-AbrB_dom"/>
</dbReference>
<dbReference type="AlphaFoldDB" id="A0A0G0ISA0"/>
<dbReference type="InterPro" id="IPR037914">
    <property type="entry name" value="SpoVT-AbrB_sf"/>
</dbReference>
<organism evidence="3 4">
    <name type="scientific">Berkelbacteria bacterium GW2011_GWA1_36_9</name>
    <dbReference type="NCBI Taxonomy" id="1618331"/>
    <lineage>
        <taxon>Bacteria</taxon>
        <taxon>Candidatus Berkelbacteria</taxon>
    </lineage>
</organism>
<dbReference type="Pfam" id="PF04014">
    <property type="entry name" value="MazE_antitoxin"/>
    <property type="match status" value="1"/>
</dbReference>
<dbReference type="SUPFAM" id="SSF89447">
    <property type="entry name" value="AbrB/MazE/MraZ-like"/>
    <property type="match status" value="1"/>
</dbReference>
<protein>
    <submittedName>
        <fullName evidence="3">Transcriptional regulator, AbrB family</fullName>
    </submittedName>
</protein>
<comment type="caution">
    <text evidence="3">The sequence shown here is derived from an EMBL/GenBank/DDBJ whole genome shotgun (WGS) entry which is preliminary data.</text>
</comment>
<evidence type="ECO:0000259" key="2">
    <source>
        <dbReference type="PROSITE" id="PS51740"/>
    </source>
</evidence>
<dbReference type="SMART" id="SM00966">
    <property type="entry name" value="SpoVT_AbrB"/>
    <property type="match status" value="1"/>
</dbReference>
<dbReference type="EMBL" id="LBSM01000001">
    <property type="protein sequence ID" value="KKQ18886.1"/>
    <property type="molecule type" value="Genomic_DNA"/>
</dbReference>
<evidence type="ECO:0000313" key="4">
    <source>
        <dbReference type="Proteomes" id="UP000034508"/>
    </source>
</evidence>
<evidence type="ECO:0000256" key="1">
    <source>
        <dbReference type="PROSITE-ProRule" id="PRU01076"/>
    </source>
</evidence>
<dbReference type="Gene3D" id="2.10.260.10">
    <property type="match status" value="1"/>
</dbReference>
<dbReference type="Proteomes" id="UP000034508">
    <property type="component" value="Unassembled WGS sequence"/>
</dbReference>
<dbReference type="PROSITE" id="PS51740">
    <property type="entry name" value="SPOVT_ABRB"/>
    <property type="match status" value="1"/>
</dbReference>
<feature type="domain" description="SpoVT-AbrB" evidence="2">
    <location>
        <begin position="7"/>
        <end position="52"/>
    </location>
</feature>
<reference evidence="3 4" key="1">
    <citation type="journal article" date="2015" name="Nature">
        <title>rRNA introns, odd ribosomes, and small enigmatic genomes across a large radiation of phyla.</title>
        <authorList>
            <person name="Brown C.T."/>
            <person name="Hug L.A."/>
            <person name="Thomas B.C."/>
            <person name="Sharon I."/>
            <person name="Castelle C.J."/>
            <person name="Singh A."/>
            <person name="Wilkins M.J."/>
            <person name="Williams K.H."/>
            <person name="Banfield J.F."/>
        </authorList>
    </citation>
    <scope>NUCLEOTIDE SEQUENCE [LARGE SCALE GENOMIC DNA]</scope>
</reference>
<proteinExistence type="predicted"/>
<accession>A0A0G0ISA0</accession>
<name>A0A0G0ISA0_9BACT</name>
<dbReference type="NCBIfam" id="TIGR01439">
    <property type="entry name" value="lp_hng_hel_AbrB"/>
    <property type="match status" value="1"/>
</dbReference>
<gene>
    <name evidence="3" type="ORF">US31_C0001G0073</name>
</gene>
<sequence>MLKINEIDKIKVWERGQITLPKNLREELEIKENDILYVEKLGKGIFLRPTESIIEQIQKKGEELMREKGLKIEDLIEDLINEED</sequence>
<evidence type="ECO:0000313" key="3">
    <source>
        <dbReference type="EMBL" id="KKQ18886.1"/>
    </source>
</evidence>